<dbReference type="InterPro" id="IPR013974">
    <property type="entry name" value="SAF"/>
</dbReference>
<evidence type="ECO:0000313" key="3">
    <source>
        <dbReference type="Proteomes" id="UP001157961"/>
    </source>
</evidence>
<sequence>MRAIFAAVMLFGLGIAGFAVYMAQNYIKGYENALEQQKSESPTVELVDGFVVARPMKFGEKLALKDVRRVQWPKKAAPEGMFTDAEVLFPDGNNRQRVILRSLEKGEILLAAKVTEPDEEAGITSRLKNGERAFTIKVDVTSGVSGHIRPGDRVDIYWTGRIERDETNRGEFTKLIQANVKLVAVDQSVNEEQAEAKVARTVTVAATTEQVPALTQAQSSGRLSLSLVGANDNTVAEVIEVDQRMLLGIEEVEDAPEVRKIVQVQQPKVCTIKNRKGAQVVEIPIPCTN</sequence>
<organism evidence="2 3">
    <name type="scientific">Shimia sagamensis</name>
    <dbReference type="NCBI Taxonomy" id="1566352"/>
    <lineage>
        <taxon>Bacteria</taxon>
        <taxon>Pseudomonadati</taxon>
        <taxon>Pseudomonadota</taxon>
        <taxon>Alphaproteobacteria</taxon>
        <taxon>Rhodobacterales</taxon>
        <taxon>Roseobacteraceae</taxon>
    </lineage>
</organism>
<name>A0ABY1P6N3_9RHOB</name>
<dbReference type="InterPro" id="IPR031571">
    <property type="entry name" value="RcpC_dom"/>
</dbReference>
<accession>A0ABY1P6N3</accession>
<dbReference type="SMART" id="SM00858">
    <property type="entry name" value="SAF"/>
    <property type="match status" value="1"/>
</dbReference>
<proteinExistence type="predicted"/>
<reference evidence="2 3" key="1">
    <citation type="submission" date="2017-05" db="EMBL/GenBank/DDBJ databases">
        <authorList>
            <person name="Varghese N."/>
            <person name="Submissions S."/>
        </authorList>
    </citation>
    <scope>NUCLEOTIDE SEQUENCE [LARGE SCALE GENOMIC DNA]</scope>
    <source>
        <strain evidence="2 3">DSM 29734</strain>
    </source>
</reference>
<dbReference type="NCBIfam" id="TIGR03177">
    <property type="entry name" value="pilus_cpaB"/>
    <property type="match status" value="1"/>
</dbReference>
<protein>
    <submittedName>
        <fullName evidence="2">Pilus assembly protein CpaB</fullName>
    </submittedName>
</protein>
<dbReference type="EMBL" id="FXTY01000005">
    <property type="protein sequence ID" value="SMP26237.1"/>
    <property type="molecule type" value="Genomic_DNA"/>
</dbReference>
<evidence type="ECO:0000259" key="1">
    <source>
        <dbReference type="SMART" id="SM00858"/>
    </source>
</evidence>
<feature type="domain" description="SAF" evidence="1">
    <location>
        <begin position="47"/>
        <end position="115"/>
    </location>
</feature>
<dbReference type="RefSeq" id="WP_283426607.1">
    <property type="nucleotide sequence ID" value="NZ_FXTY01000005.1"/>
</dbReference>
<dbReference type="Proteomes" id="UP001157961">
    <property type="component" value="Unassembled WGS sequence"/>
</dbReference>
<dbReference type="CDD" id="cd11614">
    <property type="entry name" value="SAF_CpaB_FlgA_like"/>
    <property type="match status" value="1"/>
</dbReference>
<comment type="caution">
    <text evidence="2">The sequence shown here is derived from an EMBL/GenBank/DDBJ whole genome shotgun (WGS) entry which is preliminary data.</text>
</comment>
<gene>
    <name evidence="2" type="ORF">SAMN06265373_105197</name>
</gene>
<evidence type="ECO:0000313" key="2">
    <source>
        <dbReference type="EMBL" id="SMP26237.1"/>
    </source>
</evidence>
<dbReference type="InterPro" id="IPR017592">
    <property type="entry name" value="Pilus_assmbl_Flp-typ_CpaB"/>
</dbReference>
<dbReference type="Pfam" id="PF16976">
    <property type="entry name" value="RcpC"/>
    <property type="match status" value="1"/>
</dbReference>
<keyword evidence="3" id="KW-1185">Reference proteome</keyword>